<name>A0AAV9PVH4_9PEZI</name>
<feature type="coiled-coil region" evidence="1">
    <location>
        <begin position="81"/>
        <end position="158"/>
    </location>
</feature>
<dbReference type="EMBL" id="JAXLQG010000020">
    <property type="protein sequence ID" value="KAK5530047.1"/>
    <property type="molecule type" value="Genomic_DNA"/>
</dbReference>
<dbReference type="AlphaFoldDB" id="A0AAV9PVH4"/>
<accession>A0AAV9PVH4</accession>
<keyword evidence="4" id="KW-1185">Reference proteome</keyword>
<evidence type="ECO:0000256" key="2">
    <source>
        <dbReference type="SAM" id="MobiDB-lite"/>
    </source>
</evidence>
<evidence type="ECO:0000313" key="4">
    <source>
        <dbReference type="Proteomes" id="UP001345827"/>
    </source>
</evidence>
<organism evidence="3 4">
    <name type="scientific">Vermiconidia calcicola</name>
    <dbReference type="NCBI Taxonomy" id="1690605"/>
    <lineage>
        <taxon>Eukaryota</taxon>
        <taxon>Fungi</taxon>
        <taxon>Dikarya</taxon>
        <taxon>Ascomycota</taxon>
        <taxon>Pezizomycotina</taxon>
        <taxon>Dothideomycetes</taxon>
        <taxon>Dothideomycetidae</taxon>
        <taxon>Mycosphaerellales</taxon>
        <taxon>Extremaceae</taxon>
        <taxon>Vermiconidia</taxon>
    </lineage>
</organism>
<gene>
    <name evidence="3" type="ORF">LTR25_009291</name>
</gene>
<reference evidence="3 4" key="1">
    <citation type="submission" date="2023-06" db="EMBL/GenBank/DDBJ databases">
        <title>Black Yeasts Isolated from many extreme environments.</title>
        <authorList>
            <person name="Coleine C."/>
            <person name="Stajich J.E."/>
            <person name="Selbmann L."/>
        </authorList>
    </citation>
    <scope>NUCLEOTIDE SEQUENCE [LARGE SCALE GENOMIC DNA]</scope>
    <source>
        <strain evidence="3 4">CCFEE 5887</strain>
    </source>
</reference>
<feature type="region of interest" description="Disordered" evidence="2">
    <location>
        <begin position="434"/>
        <end position="475"/>
    </location>
</feature>
<feature type="compositionally biased region" description="Basic and acidic residues" evidence="2">
    <location>
        <begin position="442"/>
        <end position="452"/>
    </location>
</feature>
<comment type="caution">
    <text evidence="3">The sequence shown here is derived from an EMBL/GenBank/DDBJ whole genome shotgun (WGS) entry which is preliminary data.</text>
</comment>
<proteinExistence type="predicted"/>
<sequence>MLPDREATVGYAIDLLRAHQLRRENTFLHGEIQTCRKQLTSMQNELRELSVIIQDCRTDAAKAHSLRDLQAARFKEQTLEIDRLRYDCEKEKAEVSNIQAANEQALEHAKAEIQLLQRQVQQERVVCQRTADTHQHHLDETNARVERLEVAIENKAEKTVIEPLVGRLNHLTVSAILPGPRLDSVSLVRDKLEEENVAVQVENSQPEKLHGVAVPPPPNLYHAATKLAGQPTIPSDIDLDANANTISYAGHQYYNVEENDSLRPLPEPQAQATQLAKVNVLRQKRFESWEHYYSQALNLIETLPDTFEEIIVRRYVEGIFQAAQRKQCQQWMESKGWIWENIASYGDMCSQILEPAQMDDISTTTVAAGYSEKIGKILQQREPKPKRKREATVDKRTVRGRPGSEVVPLRRSQRLINKESQNVTLVAAHSGVGTHLEPPALEARKNTQDLKSPKGKRIKRASSGEGRNSRLPETRHNMTFRAGHKEMQNGSSQDVPELSDNERQMRDTHGDGKEDSLHRTLQPQIVAQDVRKVRQKSTLQQRLDRHPSQIRNEVFSVPRLVPQKRRLPGVVEDSSDDVPYMYRPPPKRTDGQELPTIRHRHSRRRLPLPPPPEIPILPTSSDE</sequence>
<keyword evidence="1" id="KW-0175">Coiled coil</keyword>
<feature type="compositionally biased region" description="Basic residues" evidence="2">
    <location>
        <begin position="597"/>
        <end position="606"/>
    </location>
</feature>
<evidence type="ECO:0000256" key="1">
    <source>
        <dbReference type="SAM" id="Coils"/>
    </source>
</evidence>
<evidence type="ECO:0000313" key="3">
    <source>
        <dbReference type="EMBL" id="KAK5530047.1"/>
    </source>
</evidence>
<feature type="region of interest" description="Disordered" evidence="2">
    <location>
        <begin position="380"/>
        <end position="406"/>
    </location>
</feature>
<protein>
    <submittedName>
        <fullName evidence="3">Uncharacterized protein</fullName>
    </submittedName>
</protein>
<feature type="region of interest" description="Disordered" evidence="2">
    <location>
        <begin position="570"/>
        <end position="623"/>
    </location>
</feature>
<dbReference type="Proteomes" id="UP001345827">
    <property type="component" value="Unassembled WGS sequence"/>
</dbReference>